<reference evidence="3 4" key="1">
    <citation type="submission" date="2019-08" db="EMBL/GenBank/DDBJ databases">
        <title>In-depth cultivation of the pig gut microbiome towards novel bacterial diversity and tailored functional studies.</title>
        <authorList>
            <person name="Wylensek D."/>
            <person name="Hitch T.C.A."/>
            <person name="Clavel T."/>
        </authorList>
    </citation>
    <scope>NUCLEOTIDE SEQUENCE [LARGE SCALE GENOMIC DNA]</scope>
    <source>
        <strain evidence="3 4">LKV-178-WT-2A</strain>
    </source>
</reference>
<keyword evidence="2" id="KW-0732">Signal</keyword>
<protein>
    <submittedName>
        <fullName evidence="3">TolC family protein</fullName>
    </submittedName>
</protein>
<gene>
    <name evidence="3" type="ORF">FYJ73_04950</name>
</gene>
<dbReference type="PANTHER" id="PTHR30203:SF23">
    <property type="entry name" value="OUTER MEMBRANE EFFLUX PROTEIN"/>
    <property type="match status" value="1"/>
</dbReference>
<accession>A0A7K0KF16</accession>
<dbReference type="InterPro" id="IPR003423">
    <property type="entry name" value="OMP_efflux"/>
</dbReference>
<evidence type="ECO:0000256" key="1">
    <source>
        <dbReference type="ARBA" id="ARBA00007613"/>
    </source>
</evidence>
<dbReference type="Proteomes" id="UP000438914">
    <property type="component" value="Unassembled WGS sequence"/>
</dbReference>
<organism evidence="3 4">
    <name type="scientific">Hallella mizrahii</name>
    <dbReference type="NCBI Taxonomy" id="2606637"/>
    <lineage>
        <taxon>Bacteria</taxon>
        <taxon>Pseudomonadati</taxon>
        <taxon>Bacteroidota</taxon>
        <taxon>Bacteroidia</taxon>
        <taxon>Bacteroidales</taxon>
        <taxon>Prevotellaceae</taxon>
        <taxon>Hallella</taxon>
    </lineage>
</organism>
<dbReference type="GO" id="GO:0015562">
    <property type="term" value="F:efflux transmembrane transporter activity"/>
    <property type="evidence" value="ECO:0007669"/>
    <property type="project" value="InterPro"/>
</dbReference>
<evidence type="ECO:0000256" key="2">
    <source>
        <dbReference type="SAM" id="SignalP"/>
    </source>
</evidence>
<proteinExistence type="inferred from homology"/>
<dbReference type="Pfam" id="PF02321">
    <property type="entry name" value="OEP"/>
    <property type="match status" value="1"/>
</dbReference>
<sequence>MKKSNMKIRLCLMLFMAWACCDGARAVRLSFAKADSLLAQRNPVLRSARLNVTVAEGLLTQSRSYDNPTVNVMYNVQNPTNRRWFDPGSTGEVDVQVSQPFAIGGQHAEQVRQNTSLLNASYSQLLVTQRDLRTEVHTAMIALYYQQRQARVYDEEIASAEKILTACREQSEKGNVAAMETQRIATMVYQLRKSQTDLLLEAAALETQLRQLLALPGIESITVDLDEQAAVAQASRLYLTLHSDKSPVLDTLPEIQLTDHRVEAAQHALRWQHTQSLPQMAVQGEYDKNGSIGHNYFAVGLSVAVPLWNRNRGNIRSAQAVLEQAAIDKEQQRLALTLQRQTDLDIVGKYLKQLAEPASSLDKDLSQMLLAAEQQFMSRHISLVEFVDLYINYRDTMLAHLDAQSKMLQAAERLKVVWIR</sequence>
<dbReference type="PANTHER" id="PTHR30203">
    <property type="entry name" value="OUTER MEMBRANE CATION EFFLUX PROTEIN"/>
    <property type="match status" value="1"/>
</dbReference>
<evidence type="ECO:0000313" key="3">
    <source>
        <dbReference type="EMBL" id="MST84020.1"/>
    </source>
</evidence>
<dbReference type="EMBL" id="VUNG01000008">
    <property type="protein sequence ID" value="MST84020.1"/>
    <property type="molecule type" value="Genomic_DNA"/>
</dbReference>
<feature type="chain" id="PRO_5029852958" evidence="2">
    <location>
        <begin position="20"/>
        <end position="420"/>
    </location>
</feature>
<dbReference type="Gene3D" id="1.20.1600.10">
    <property type="entry name" value="Outer membrane efflux proteins (OEP)"/>
    <property type="match status" value="1"/>
</dbReference>
<dbReference type="AlphaFoldDB" id="A0A7K0KF16"/>
<feature type="signal peptide" evidence="2">
    <location>
        <begin position="1"/>
        <end position="19"/>
    </location>
</feature>
<evidence type="ECO:0000313" key="4">
    <source>
        <dbReference type="Proteomes" id="UP000438914"/>
    </source>
</evidence>
<dbReference type="SUPFAM" id="SSF56954">
    <property type="entry name" value="Outer membrane efflux proteins (OEP)"/>
    <property type="match status" value="1"/>
</dbReference>
<keyword evidence="4" id="KW-1185">Reference proteome</keyword>
<name>A0A7K0KF16_9BACT</name>
<comment type="similarity">
    <text evidence="1">Belongs to the outer membrane factor (OMF) (TC 1.B.17) family.</text>
</comment>
<comment type="caution">
    <text evidence="3">The sequence shown here is derived from an EMBL/GenBank/DDBJ whole genome shotgun (WGS) entry which is preliminary data.</text>
</comment>
<dbReference type="InterPro" id="IPR010131">
    <property type="entry name" value="MdtP/NodT-like"/>
</dbReference>